<comment type="caution">
    <text evidence="1">The sequence shown here is derived from an EMBL/GenBank/DDBJ whole genome shotgun (WGS) entry which is preliminary data.</text>
</comment>
<dbReference type="EMBL" id="MUHD01000016">
    <property type="protein sequence ID" value="OXB08559.1"/>
    <property type="molecule type" value="Genomic_DNA"/>
</dbReference>
<gene>
    <name evidence="1" type="ORF">B0A81_09625</name>
</gene>
<dbReference type="RefSeq" id="WP_089057824.1">
    <property type="nucleotide sequence ID" value="NZ_MUHD01000016.1"/>
</dbReference>
<keyword evidence="2" id="KW-1185">Reference proteome</keyword>
<organism evidence="1 2">
    <name type="scientific">Flavobacterium plurextorum</name>
    <dbReference type="NCBI Taxonomy" id="1114867"/>
    <lineage>
        <taxon>Bacteria</taxon>
        <taxon>Pseudomonadati</taxon>
        <taxon>Bacteroidota</taxon>
        <taxon>Flavobacteriia</taxon>
        <taxon>Flavobacteriales</taxon>
        <taxon>Flavobacteriaceae</taxon>
        <taxon>Flavobacterium</taxon>
    </lineage>
</organism>
<proteinExistence type="predicted"/>
<sequence>MIAFIQYFDENFALKTKEVFESIIDGRRCYTLNGVSSQFFPTALYVDGSRITGVTILGNPNLDVIGFINDLSTNDTSVIPLNAFYNAYDTVVFVHSSILTIPYISDAVVSKTKEYKAIVYFGSSSAGLAVKVLKNTLKGDVAWENLFGDRMIGRLNGGFGSDDGTGMMNSDIYVQKIHNDDLPNYRAGISDSNSVAVFYDSSSADFRMYVHITVYE</sequence>
<evidence type="ECO:0000313" key="2">
    <source>
        <dbReference type="Proteomes" id="UP000198381"/>
    </source>
</evidence>
<dbReference type="Proteomes" id="UP000198381">
    <property type="component" value="Unassembled WGS sequence"/>
</dbReference>
<accession>A0ABX4CV04</accession>
<name>A0ABX4CV04_9FLAO</name>
<reference evidence="1 2" key="1">
    <citation type="submission" date="2016-11" db="EMBL/GenBank/DDBJ databases">
        <title>Whole genomes of Flavobacteriaceae.</title>
        <authorList>
            <person name="Stine C."/>
            <person name="Li C."/>
            <person name="Tadesse D."/>
        </authorList>
    </citation>
    <scope>NUCLEOTIDE SEQUENCE [LARGE SCALE GENOMIC DNA]</scope>
    <source>
        <strain evidence="1 2">CCUG 60112</strain>
    </source>
</reference>
<evidence type="ECO:0000313" key="1">
    <source>
        <dbReference type="EMBL" id="OXB08559.1"/>
    </source>
</evidence>
<protein>
    <submittedName>
        <fullName evidence="1">Uncharacterized protein</fullName>
    </submittedName>
</protein>